<dbReference type="PANTHER" id="PTHR40032:SF1">
    <property type="entry name" value="EXPORTED PROTEIN"/>
    <property type="match status" value="1"/>
</dbReference>
<dbReference type="EMBL" id="CP014672">
    <property type="protein sequence ID" value="ANW98758.1"/>
    <property type="molecule type" value="Genomic_DNA"/>
</dbReference>
<evidence type="ECO:0000313" key="2">
    <source>
        <dbReference type="EMBL" id="ANW98758.1"/>
    </source>
</evidence>
<evidence type="ECO:0000259" key="1">
    <source>
        <dbReference type="Pfam" id="PF12671"/>
    </source>
</evidence>
<dbReference type="RefSeq" id="WP_015359083.1">
    <property type="nucleotide sequence ID" value="NZ_CP014672.1"/>
</dbReference>
<feature type="domain" description="Putative amidase" evidence="1">
    <location>
        <begin position="10"/>
        <end position="157"/>
    </location>
</feature>
<proteinExistence type="predicted"/>
<gene>
    <name evidence="2" type="ORF">CSTERTH_06815</name>
</gene>
<evidence type="ECO:0000313" key="3">
    <source>
        <dbReference type="Proteomes" id="UP000092971"/>
    </source>
</evidence>
<name>A0A1B1YDD0_THEST</name>
<dbReference type="OrthoDB" id="9812429at2"/>
<dbReference type="PANTHER" id="PTHR40032">
    <property type="entry name" value="EXPORTED PROTEIN-RELATED"/>
    <property type="match status" value="1"/>
</dbReference>
<dbReference type="AlphaFoldDB" id="A0A1B1YDD0"/>
<accession>A0A1B1YDD0</accession>
<sequence>MPGNMKLYPYNRHAAIEYAHKWAFGRNPAYYDFSKLGGDCTNFVSQCLYAGCRVMNTKPVYGWYYFDSYNRTASWTGVQYLYEFLTKNNGPGPFAVEVPLSETEPGDIIQLSFDGSSFRHSLFIVETGKIPDLDNVKIATHTIDRDYYPLSNYAFKKYRCLHIEGYRK</sequence>
<dbReference type="Pfam" id="PF12671">
    <property type="entry name" value="Amidase_6"/>
    <property type="match status" value="1"/>
</dbReference>
<dbReference type="InterPro" id="IPR024301">
    <property type="entry name" value="Amidase_6"/>
</dbReference>
<reference evidence="2 3" key="1">
    <citation type="submission" date="2016-02" db="EMBL/GenBank/DDBJ databases">
        <title>Comparison of Clostridium stercorarium subspecies using comparative genomics and transcriptomics.</title>
        <authorList>
            <person name="Schellenberg J."/>
            <person name="Thallinger G."/>
            <person name="Levin D.B."/>
            <person name="Zhang X."/>
            <person name="Alvare G."/>
            <person name="Fristensky B."/>
            <person name="Sparling R."/>
        </authorList>
    </citation>
    <scope>NUCLEOTIDE SEQUENCE [LARGE SCALE GENOMIC DNA]</scope>
    <source>
        <strain evidence="2 3">DSM 2910</strain>
    </source>
</reference>
<dbReference type="Proteomes" id="UP000092971">
    <property type="component" value="Chromosome"/>
</dbReference>
<protein>
    <submittedName>
        <fullName evidence="2">Amidase</fullName>
    </submittedName>
</protein>
<organism evidence="2 3">
    <name type="scientific">Thermoclostridium stercorarium subsp. thermolacticum DSM 2910</name>
    <dbReference type="NCBI Taxonomy" id="1121336"/>
    <lineage>
        <taxon>Bacteria</taxon>
        <taxon>Bacillati</taxon>
        <taxon>Bacillota</taxon>
        <taxon>Clostridia</taxon>
        <taxon>Eubacteriales</taxon>
        <taxon>Oscillospiraceae</taxon>
        <taxon>Thermoclostridium</taxon>
    </lineage>
</organism>